<feature type="region of interest" description="Disordered" evidence="5">
    <location>
        <begin position="238"/>
        <end position="270"/>
    </location>
</feature>
<dbReference type="CDD" id="cd00067">
    <property type="entry name" value="GAL4"/>
    <property type="match status" value="1"/>
</dbReference>
<sequence>MASVTSSQIISPENIAAGYSKTSRRQYQSCDQCRKSRRACDASALRVVNFPLGEDEGGNPSSSTCEACSNCARTSKKCTFEWLRLRPLDGLPKGVKRKLVSTGFPEAVLAYTHATPEAPPQPSPEFHASLATDEPLQSGCLPSLNGHVSSDAGHTTAASSAQSNGSLHRKPSSELQNSFEFRSPSLPLTISNYNLHPPQFRSPIVMPLSRPRAARLEKPNDWNPPSLDRFDTYTSSASYDSTESRTISATSQTSFSATSASSDSGGENDYAKSRLHKAAMGTTSAPTQPDRFSFDEFARRGSTGSSAVSSGRRQSSSPLSSRQVRFADGAMKTMIATGLLRIYHDSFENSLSCWVTEQNCPYETELMDLLAQVTPSSTAEEAAFRLSDNRIFSRVSRLDSAFSRLRGRELSPMENRAASNALNSAIMAFASQWSHSSHNAFWRSKEGLSKMQAWQNNGRTLFPPTSRPNDPVLSTDCERMIQKTLWHEARKAIQATTEIDSFKVILAYMLFALTQRPVDENPKSAPDSSKDATSFEQRNSMRETSEEPVSAAAPATQCADRTASTPTHEEWDPFQTSELEGLASPPVYLETAVRNLFSWRQKVERYRRMRSKNKADDALAALALKDQQTFNILFWLGVMCDTTSSAITRRPLVIADEDCGMIREKLKSMSLNDNLGSQWPDSDPTDQQDDDDCEALWGKYLLDFKPTGPRPLARWPCSFDEAALILQEAIPVKVLMFRKVGQLQTLAYRRNAPSKLEKCIEEALEVYQHWNATYGQFMLDCVAQHNQLPPHVQSWYVILDGHWHYGCLLLADKISQTDKEDRTMKVQRQLRATCSLIAELRKDNAHAIARIAEASLSEHGPSFRNNSEFHFACNGSAILTEPWTDILVRAMGSACKIFINWLAAWHTPTDSMHDWVVKNTLYDDLYLQAEICIQGMTLLGRKSDAANYTAEVFWKKLSKVCEGRRSTPTGSVKAEKA</sequence>
<feature type="compositionally biased region" description="Low complexity" evidence="5">
    <location>
        <begin position="304"/>
        <end position="323"/>
    </location>
</feature>
<evidence type="ECO:0000256" key="4">
    <source>
        <dbReference type="ARBA" id="ARBA00023242"/>
    </source>
</evidence>
<keyword evidence="2" id="KW-0238">DNA-binding</keyword>
<keyword evidence="3" id="KW-0804">Transcription</keyword>
<accession>A0A0D2BXE5</accession>
<dbReference type="GO" id="GO:0003677">
    <property type="term" value="F:DNA binding"/>
    <property type="evidence" value="ECO:0007669"/>
    <property type="project" value="UniProtKB-KW"/>
</dbReference>
<name>A0A0D2BXE5_9EURO</name>
<keyword evidence="1" id="KW-0805">Transcription regulation</keyword>
<feature type="region of interest" description="Disordered" evidence="5">
    <location>
        <begin position="302"/>
        <end position="323"/>
    </location>
</feature>
<dbReference type="GO" id="GO:0008270">
    <property type="term" value="F:zinc ion binding"/>
    <property type="evidence" value="ECO:0007669"/>
    <property type="project" value="InterPro"/>
</dbReference>
<dbReference type="Gene3D" id="4.10.240.10">
    <property type="entry name" value="Zn(2)-C6 fungal-type DNA-binding domain"/>
    <property type="match status" value="1"/>
</dbReference>
<evidence type="ECO:0000313" key="6">
    <source>
        <dbReference type="EMBL" id="KIW57076.1"/>
    </source>
</evidence>
<gene>
    <name evidence="6" type="ORF">PV05_05677</name>
</gene>
<feature type="compositionally biased region" description="Polar residues" evidence="5">
    <location>
        <begin position="146"/>
        <end position="166"/>
    </location>
</feature>
<dbReference type="InterPro" id="IPR001138">
    <property type="entry name" value="Zn2Cys6_DnaBD"/>
</dbReference>
<dbReference type="GeneID" id="25327585"/>
<feature type="region of interest" description="Disordered" evidence="5">
    <location>
        <begin position="137"/>
        <end position="176"/>
    </location>
</feature>
<dbReference type="Proteomes" id="UP000054342">
    <property type="component" value="Unassembled WGS sequence"/>
</dbReference>
<protein>
    <submittedName>
        <fullName evidence="6">Uncharacterized protein</fullName>
    </submittedName>
</protein>
<evidence type="ECO:0000256" key="2">
    <source>
        <dbReference type="ARBA" id="ARBA00023125"/>
    </source>
</evidence>
<dbReference type="RefSeq" id="XP_013317660.1">
    <property type="nucleotide sequence ID" value="XM_013462206.1"/>
</dbReference>
<dbReference type="AlphaFoldDB" id="A0A0D2BXE5"/>
<organism evidence="6 7">
    <name type="scientific">Exophiala xenobiotica</name>
    <dbReference type="NCBI Taxonomy" id="348802"/>
    <lineage>
        <taxon>Eukaryota</taxon>
        <taxon>Fungi</taxon>
        <taxon>Dikarya</taxon>
        <taxon>Ascomycota</taxon>
        <taxon>Pezizomycotina</taxon>
        <taxon>Eurotiomycetes</taxon>
        <taxon>Chaetothyriomycetidae</taxon>
        <taxon>Chaetothyriales</taxon>
        <taxon>Herpotrichiellaceae</taxon>
        <taxon>Exophiala</taxon>
    </lineage>
</organism>
<dbReference type="HOGENOM" id="CLU_006237_0_0_1"/>
<dbReference type="EMBL" id="KN847319">
    <property type="protein sequence ID" value="KIW57076.1"/>
    <property type="molecule type" value="Genomic_DNA"/>
</dbReference>
<dbReference type="OrthoDB" id="5958943at2759"/>
<evidence type="ECO:0000256" key="5">
    <source>
        <dbReference type="SAM" id="MobiDB-lite"/>
    </source>
</evidence>
<evidence type="ECO:0000256" key="3">
    <source>
        <dbReference type="ARBA" id="ARBA00023163"/>
    </source>
</evidence>
<dbReference type="STRING" id="348802.A0A0D2BXE5"/>
<proteinExistence type="predicted"/>
<dbReference type="InterPro" id="IPR036864">
    <property type="entry name" value="Zn2-C6_fun-type_DNA-bd_sf"/>
</dbReference>
<keyword evidence="7" id="KW-1185">Reference proteome</keyword>
<evidence type="ECO:0000313" key="7">
    <source>
        <dbReference type="Proteomes" id="UP000054342"/>
    </source>
</evidence>
<dbReference type="GO" id="GO:0000981">
    <property type="term" value="F:DNA-binding transcription factor activity, RNA polymerase II-specific"/>
    <property type="evidence" value="ECO:0007669"/>
    <property type="project" value="InterPro"/>
</dbReference>
<evidence type="ECO:0000256" key="1">
    <source>
        <dbReference type="ARBA" id="ARBA00023015"/>
    </source>
</evidence>
<feature type="region of interest" description="Disordered" evidence="5">
    <location>
        <begin position="518"/>
        <end position="570"/>
    </location>
</feature>
<reference evidence="6 7" key="1">
    <citation type="submission" date="2015-01" db="EMBL/GenBank/DDBJ databases">
        <title>The Genome Sequence of Exophiala xenobiotica CBS118157.</title>
        <authorList>
            <consortium name="The Broad Institute Genomics Platform"/>
            <person name="Cuomo C."/>
            <person name="de Hoog S."/>
            <person name="Gorbushina A."/>
            <person name="Stielow B."/>
            <person name="Teixiera M."/>
            <person name="Abouelleil A."/>
            <person name="Chapman S.B."/>
            <person name="Priest M."/>
            <person name="Young S.K."/>
            <person name="Wortman J."/>
            <person name="Nusbaum C."/>
            <person name="Birren B."/>
        </authorList>
    </citation>
    <scope>NUCLEOTIDE SEQUENCE [LARGE SCALE GENOMIC DNA]</scope>
    <source>
        <strain evidence="6 7">CBS 118157</strain>
    </source>
</reference>
<feature type="compositionally biased region" description="Low complexity" evidence="5">
    <location>
        <begin position="238"/>
        <end position="264"/>
    </location>
</feature>
<keyword evidence="4" id="KW-0539">Nucleus</keyword>